<dbReference type="EMBL" id="JACHWQ010000001">
    <property type="protein sequence ID" value="MBB2974992.1"/>
    <property type="molecule type" value="Genomic_DNA"/>
</dbReference>
<keyword evidence="3" id="KW-1185">Reference proteome</keyword>
<evidence type="ECO:0008006" key="4">
    <source>
        <dbReference type="Google" id="ProtNLM"/>
    </source>
</evidence>
<evidence type="ECO:0000313" key="2">
    <source>
        <dbReference type="EMBL" id="MBB2974992.1"/>
    </source>
</evidence>
<keyword evidence="1" id="KW-0812">Transmembrane</keyword>
<proteinExistence type="predicted"/>
<reference evidence="2 3" key="1">
    <citation type="submission" date="2020-08" db="EMBL/GenBank/DDBJ databases">
        <title>Sequencing the genomes of 1000 actinobacteria strains.</title>
        <authorList>
            <person name="Klenk H.-P."/>
        </authorList>
    </citation>
    <scope>NUCLEOTIDE SEQUENCE [LARGE SCALE GENOMIC DNA]</scope>
    <source>
        <strain evidence="2 3">DSM 27099</strain>
    </source>
</reference>
<feature type="transmembrane region" description="Helical" evidence="1">
    <location>
        <begin position="101"/>
        <end position="121"/>
    </location>
</feature>
<organism evidence="2 3">
    <name type="scientific">Microbacterium endophyticum</name>
    <dbReference type="NCBI Taxonomy" id="1526412"/>
    <lineage>
        <taxon>Bacteria</taxon>
        <taxon>Bacillati</taxon>
        <taxon>Actinomycetota</taxon>
        <taxon>Actinomycetes</taxon>
        <taxon>Micrococcales</taxon>
        <taxon>Microbacteriaceae</taxon>
        <taxon>Microbacterium</taxon>
    </lineage>
</organism>
<dbReference type="RefSeq" id="WP_165142017.1">
    <property type="nucleotide sequence ID" value="NZ_CP049255.1"/>
</dbReference>
<dbReference type="AlphaFoldDB" id="A0A7W4YMD4"/>
<comment type="caution">
    <text evidence="2">The sequence shown here is derived from an EMBL/GenBank/DDBJ whole genome shotgun (WGS) entry which is preliminary data.</text>
</comment>
<accession>A0A7W4YMD4</accession>
<gene>
    <name evidence="2" type="ORF">FHX49_000533</name>
</gene>
<keyword evidence="1" id="KW-1133">Transmembrane helix</keyword>
<keyword evidence="1" id="KW-0472">Membrane</keyword>
<evidence type="ECO:0000313" key="3">
    <source>
        <dbReference type="Proteomes" id="UP000529310"/>
    </source>
</evidence>
<name>A0A7W4YMD4_9MICO</name>
<evidence type="ECO:0000256" key="1">
    <source>
        <dbReference type="SAM" id="Phobius"/>
    </source>
</evidence>
<sequence>MDELVPNSAKTTRPLSGWRKLLVWAAIIPDPRAPTADPLRTHLTPLELASMVREQFYKDRNYIRLKRQRWATGAIAIRLLALGLSGTATILLGLSNLSGPAAWGFGLSALVTLITALEPFFNFRSRWVSADEALARWHRAEEELTFYVANASVEELSADEVVRFDEMRRDEWARFSQDWLSERRSAGSGPHT</sequence>
<protein>
    <recommendedName>
        <fullName evidence="4">DUF4231 domain-containing protein</fullName>
    </recommendedName>
</protein>
<feature type="transmembrane region" description="Helical" evidence="1">
    <location>
        <begin position="70"/>
        <end position="95"/>
    </location>
</feature>
<dbReference type="Proteomes" id="UP000529310">
    <property type="component" value="Unassembled WGS sequence"/>
</dbReference>